<dbReference type="InterPro" id="IPR027038">
    <property type="entry name" value="RanGap"/>
</dbReference>
<feature type="compositionally biased region" description="Acidic residues" evidence="4">
    <location>
        <begin position="354"/>
        <end position="387"/>
    </location>
</feature>
<name>A0AAN6GD21_9BASI</name>
<keyword evidence="1" id="KW-0343">GTPase activation</keyword>
<evidence type="ECO:0000256" key="4">
    <source>
        <dbReference type="SAM" id="MobiDB-lite"/>
    </source>
</evidence>
<dbReference type="PANTHER" id="PTHR24113">
    <property type="entry name" value="RAN GTPASE-ACTIVATING PROTEIN 1"/>
    <property type="match status" value="1"/>
</dbReference>
<gene>
    <name evidence="5" type="primary">rna1_2</name>
    <name evidence="5" type="ORF">OC842_002787</name>
</gene>
<dbReference type="AlphaFoldDB" id="A0AAN6GD21"/>
<organism evidence="5 6">
    <name type="scientific">Tilletia horrida</name>
    <dbReference type="NCBI Taxonomy" id="155126"/>
    <lineage>
        <taxon>Eukaryota</taxon>
        <taxon>Fungi</taxon>
        <taxon>Dikarya</taxon>
        <taxon>Basidiomycota</taxon>
        <taxon>Ustilaginomycotina</taxon>
        <taxon>Exobasidiomycetes</taxon>
        <taxon>Tilletiales</taxon>
        <taxon>Tilletiaceae</taxon>
        <taxon>Tilletia</taxon>
    </lineage>
</organism>
<dbReference type="GO" id="GO:0005634">
    <property type="term" value="C:nucleus"/>
    <property type="evidence" value="ECO:0007669"/>
    <property type="project" value="TreeGrafter"/>
</dbReference>
<sequence>MAAPVEASGSNGITFSLLGRNLKLDTAADAAPYLAALQPDTTTHIELGGNTLGQDACEAFARALPTSSIVAFDAADIFTGRLISEIPRSLAALSDALAAAPALEEVNFSDNAFGGRCADAMTKLFATNQSLRTIRLQNNGLGISGGKIVAAALAQRAASLSSSDSKCDSTLNALYIGRNRLENGSAPDIAAALAQHGASVEVVAMPQNGIRMAGIQAICESLGAHCPNLRVLDVQDNTLVFRGSRALARAIPSWTQLHTLNLSDTLLRSKGGSLVFDALAKVPDSKLEVLQLQYCELNRTALADLARALETGLPALKVLELHGNWAEEEDECIEKIKAEMERRGALDGLKGLDELEPEAEEEEDDEEEDEEEDGDEEEDQDAADQDQDDKKSAKADTSIDALADALSAKVGL</sequence>
<evidence type="ECO:0000256" key="3">
    <source>
        <dbReference type="ARBA" id="ARBA00022737"/>
    </source>
</evidence>
<keyword evidence="6" id="KW-1185">Reference proteome</keyword>
<dbReference type="EMBL" id="JAPDMQ010000125">
    <property type="protein sequence ID" value="KAK0534014.1"/>
    <property type="molecule type" value="Genomic_DNA"/>
</dbReference>
<evidence type="ECO:0000256" key="1">
    <source>
        <dbReference type="ARBA" id="ARBA00022468"/>
    </source>
</evidence>
<dbReference type="Gene3D" id="3.80.10.10">
    <property type="entry name" value="Ribonuclease Inhibitor"/>
    <property type="match status" value="1"/>
</dbReference>
<dbReference type="GO" id="GO:0031267">
    <property type="term" value="F:small GTPase binding"/>
    <property type="evidence" value="ECO:0007669"/>
    <property type="project" value="TreeGrafter"/>
</dbReference>
<protein>
    <submittedName>
        <fullName evidence="5">Ran GAP Rna1</fullName>
    </submittedName>
</protein>
<accession>A0AAN6GD21</accession>
<dbReference type="InterPro" id="IPR032675">
    <property type="entry name" value="LRR_dom_sf"/>
</dbReference>
<evidence type="ECO:0000313" key="6">
    <source>
        <dbReference type="Proteomes" id="UP001176521"/>
    </source>
</evidence>
<dbReference type="SMART" id="SM00368">
    <property type="entry name" value="LRR_RI"/>
    <property type="match status" value="7"/>
</dbReference>
<keyword evidence="3" id="KW-0677">Repeat</keyword>
<dbReference type="GO" id="GO:0006913">
    <property type="term" value="P:nucleocytoplasmic transport"/>
    <property type="evidence" value="ECO:0007669"/>
    <property type="project" value="TreeGrafter"/>
</dbReference>
<reference evidence="5" key="1">
    <citation type="journal article" date="2023" name="PhytoFront">
        <title>Draft Genome Resources of Seven Strains of Tilletia horrida, Causal Agent of Kernel Smut of Rice.</title>
        <authorList>
            <person name="Khanal S."/>
            <person name="Antony Babu S."/>
            <person name="Zhou X.G."/>
        </authorList>
    </citation>
    <scope>NUCLEOTIDE SEQUENCE</scope>
    <source>
        <strain evidence="5">TX3</strain>
    </source>
</reference>
<feature type="region of interest" description="Disordered" evidence="4">
    <location>
        <begin position="347"/>
        <end position="398"/>
    </location>
</feature>
<keyword evidence="2" id="KW-0433">Leucine-rich repeat</keyword>
<dbReference type="Proteomes" id="UP001176521">
    <property type="component" value="Unassembled WGS sequence"/>
</dbReference>
<dbReference type="GO" id="GO:0005829">
    <property type="term" value="C:cytosol"/>
    <property type="evidence" value="ECO:0007669"/>
    <property type="project" value="TreeGrafter"/>
</dbReference>
<proteinExistence type="predicted"/>
<comment type="caution">
    <text evidence="5">The sequence shown here is derived from an EMBL/GenBank/DDBJ whole genome shotgun (WGS) entry which is preliminary data.</text>
</comment>
<dbReference type="GO" id="GO:0048471">
    <property type="term" value="C:perinuclear region of cytoplasm"/>
    <property type="evidence" value="ECO:0007669"/>
    <property type="project" value="TreeGrafter"/>
</dbReference>
<evidence type="ECO:0000256" key="2">
    <source>
        <dbReference type="ARBA" id="ARBA00022614"/>
    </source>
</evidence>
<evidence type="ECO:0000313" key="5">
    <source>
        <dbReference type="EMBL" id="KAK0534014.1"/>
    </source>
</evidence>
<dbReference type="SUPFAM" id="SSF52047">
    <property type="entry name" value="RNI-like"/>
    <property type="match status" value="1"/>
</dbReference>
<dbReference type="GO" id="GO:0005096">
    <property type="term" value="F:GTPase activator activity"/>
    <property type="evidence" value="ECO:0007669"/>
    <property type="project" value="UniProtKB-KW"/>
</dbReference>
<dbReference type="PANTHER" id="PTHR24113:SF12">
    <property type="entry name" value="RAN GTPASE-ACTIVATING PROTEIN 1"/>
    <property type="match status" value="1"/>
</dbReference>